<dbReference type="Gene3D" id="3.30.300.30">
    <property type="match status" value="1"/>
</dbReference>
<dbReference type="GO" id="GO:0031177">
    <property type="term" value="F:phosphopantetheine binding"/>
    <property type="evidence" value="ECO:0007669"/>
    <property type="project" value="TreeGrafter"/>
</dbReference>
<dbReference type="AlphaFoldDB" id="A0A5J4KUN9"/>
<dbReference type="Gene3D" id="3.40.50.980">
    <property type="match status" value="2"/>
</dbReference>
<dbReference type="PRINTS" id="PR00154">
    <property type="entry name" value="AMPBINDING"/>
</dbReference>
<dbReference type="EMBL" id="BKZW01000002">
    <property type="protein sequence ID" value="GER90187.1"/>
    <property type="molecule type" value="Genomic_DNA"/>
</dbReference>
<dbReference type="GO" id="GO:0009366">
    <property type="term" value="C:enterobactin synthetase complex"/>
    <property type="evidence" value="ECO:0007669"/>
    <property type="project" value="TreeGrafter"/>
</dbReference>
<evidence type="ECO:0000313" key="5">
    <source>
        <dbReference type="EMBL" id="GER90187.1"/>
    </source>
</evidence>
<dbReference type="PANTHER" id="PTHR45527">
    <property type="entry name" value="NONRIBOSOMAL PEPTIDE SYNTHETASE"/>
    <property type="match status" value="1"/>
</dbReference>
<evidence type="ECO:0000256" key="1">
    <source>
        <dbReference type="ARBA" id="ARBA00022450"/>
    </source>
</evidence>
<evidence type="ECO:0008006" key="7">
    <source>
        <dbReference type="Google" id="ProtNLM"/>
    </source>
</evidence>
<dbReference type="Proteomes" id="UP000326912">
    <property type="component" value="Unassembled WGS sequence"/>
</dbReference>
<evidence type="ECO:0000313" key="6">
    <source>
        <dbReference type="Proteomes" id="UP000326912"/>
    </source>
</evidence>
<dbReference type="InterPro" id="IPR000873">
    <property type="entry name" value="AMP-dep_synth/lig_dom"/>
</dbReference>
<dbReference type="GO" id="GO:0009239">
    <property type="term" value="P:enterobactin biosynthetic process"/>
    <property type="evidence" value="ECO:0007669"/>
    <property type="project" value="TreeGrafter"/>
</dbReference>
<keyword evidence="6" id="KW-1185">Reference proteome</keyword>
<proteinExistence type="predicted"/>
<dbReference type="GO" id="GO:0005829">
    <property type="term" value="C:cytosol"/>
    <property type="evidence" value="ECO:0007669"/>
    <property type="project" value="TreeGrafter"/>
</dbReference>
<dbReference type="InterPro" id="IPR020459">
    <property type="entry name" value="AMP-binding"/>
</dbReference>
<reference evidence="5 6" key="1">
    <citation type="submission" date="2019-10" db="EMBL/GenBank/DDBJ databases">
        <title>Dictyobacter vulcani sp. nov., within the class Ktedonobacteria, isolated from soil of volcanic Mt. Zao.</title>
        <authorList>
            <person name="Zheng Y."/>
            <person name="Wang C.M."/>
            <person name="Sakai Y."/>
            <person name="Abe K."/>
            <person name="Yokota A."/>
            <person name="Yabe S."/>
        </authorList>
    </citation>
    <scope>NUCLEOTIDE SEQUENCE [LARGE SCALE GENOMIC DNA]</scope>
    <source>
        <strain evidence="5 6">W12</strain>
    </source>
</reference>
<dbReference type="Pfam" id="PF00501">
    <property type="entry name" value="AMP-binding"/>
    <property type="match status" value="1"/>
</dbReference>
<dbReference type="InterPro" id="IPR025110">
    <property type="entry name" value="AMP-bd_C"/>
</dbReference>
<dbReference type="Gene3D" id="2.30.38.10">
    <property type="entry name" value="Luciferase, Domain 3"/>
    <property type="match status" value="1"/>
</dbReference>
<name>A0A5J4KUN9_9CHLR</name>
<gene>
    <name evidence="5" type="ORF">KDW_43490</name>
</gene>
<keyword evidence="2" id="KW-0597">Phosphoprotein</keyword>
<evidence type="ECO:0000259" key="4">
    <source>
        <dbReference type="Pfam" id="PF13193"/>
    </source>
</evidence>
<dbReference type="SUPFAM" id="SSF56801">
    <property type="entry name" value="Acetyl-CoA synthetase-like"/>
    <property type="match status" value="1"/>
</dbReference>
<protein>
    <recommendedName>
        <fullName evidence="7">AMP-dependent synthetase/ligase domain-containing protein</fullName>
    </recommendedName>
</protein>
<dbReference type="Pfam" id="PF13193">
    <property type="entry name" value="AMP-binding_C"/>
    <property type="match status" value="1"/>
</dbReference>
<accession>A0A5J4KUN9</accession>
<dbReference type="PANTHER" id="PTHR45527:SF1">
    <property type="entry name" value="FATTY ACID SYNTHASE"/>
    <property type="match status" value="1"/>
</dbReference>
<dbReference type="GO" id="GO:0047527">
    <property type="term" value="F:2,3-dihydroxybenzoate-serine ligase activity"/>
    <property type="evidence" value="ECO:0007669"/>
    <property type="project" value="TreeGrafter"/>
</dbReference>
<feature type="domain" description="AMP-dependent synthetase/ligase" evidence="3">
    <location>
        <begin position="1"/>
        <end position="286"/>
    </location>
</feature>
<comment type="caution">
    <text evidence="5">The sequence shown here is derived from an EMBL/GenBank/DDBJ whole genome shotgun (WGS) entry which is preliminary data.</text>
</comment>
<feature type="domain" description="AMP-binding enzyme C-terminal" evidence="4">
    <location>
        <begin position="345"/>
        <end position="420"/>
    </location>
</feature>
<sequence>MALLAILKAGGAYVPLDPDYPTDRLAYMLADARVTTLLTQSSLLERLPAAKTSHFCLDSDWSRLEAYADDNLELEIQAENLAYMIYTSGSTGRPKGVQISHANLLNLVYWHRRTYNVQPEDRATQLAGIAFDACVWEIWPYLTAGASLYLPDASTRLDPEQLRDWLVNEHITLSFMPTPMAEGVLTLAWPETTALRALLTGGDKLHYYPSDKLPFRLINHYGPTEFTVVTSAGDVPVGAQEERAPSIGKPIANTQIYVLDKHLQLVPQGVPGELFVGGASLARGYLQRADLTAELFVTHPFSTEPGARLYRTGDLVRYLPDGSLEFLGRIDAQVKIRGYRIEPGEIEAILLQHQAIRDCSVILHEDKVGNRRLVAYLVAQENASLDREDIRAYLQEQVPDYMVPAVMVILEALPLTRMAKLIGAHYRSQSCSTW</sequence>
<dbReference type="PROSITE" id="PS00455">
    <property type="entry name" value="AMP_BINDING"/>
    <property type="match status" value="1"/>
</dbReference>
<organism evidence="5 6">
    <name type="scientific">Dictyobacter vulcani</name>
    <dbReference type="NCBI Taxonomy" id="2607529"/>
    <lineage>
        <taxon>Bacteria</taxon>
        <taxon>Bacillati</taxon>
        <taxon>Chloroflexota</taxon>
        <taxon>Ktedonobacteria</taxon>
        <taxon>Ktedonobacterales</taxon>
        <taxon>Dictyobacteraceae</taxon>
        <taxon>Dictyobacter</taxon>
    </lineage>
</organism>
<keyword evidence="1" id="KW-0596">Phosphopantetheine</keyword>
<dbReference type="InterPro" id="IPR045851">
    <property type="entry name" value="AMP-bd_C_sf"/>
</dbReference>
<dbReference type="InterPro" id="IPR020845">
    <property type="entry name" value="AMP-binding_CS"/>
</dbReference>
<dbReference type="GO" id="GO:0043041">
    <property type="term" value="P:amino acid activation for nonribosomal peptide biosynthetic process"/>
    <property type="evidence" value="ECO:0007669"/>
    <property type="project" value="TreeGrafter"/>
</dbReference>
<dbReference type="FunFam" id="2.30.38.10:FF:000001">
    <property type="entry name" value="Non-ribosomal peptide synthetase PvdI"/>
    <property type="match status" value="1"/>
</dbReference>
<dbReference type="NCBIfam" id="TIGR01733">
    <property type="entry name" value="AA-adenyl-dom"/>
    <property type="match status" value="1"/>
</dbReference>
<dbReference type="InterPro" id="IPR010071">
    <property type="entry name" value="AA_adenyl_dom"/>
</dbReference>
<evidence type="ECO:0000256" key="2">
    <source>
        <dbReference type="ARBA" id="ARBA00022553"/>
    </source>
</evidence>
<dbReference type="CDD" id="cd05930">
    <property type="entry name" value="A_NRPS"/>
    <property type="match status" value="1"/>
</dbReference>
<evidence type="ECO:0000259" key="3">
    <source>
        <dbReference type="Pfam" id="PF00501"/>
    </source>
</evidence>